<dbReference type="EMBL" id="CM051403">
    <property type="protein sequence ID" value="KAJ4709328.1"/>
    <property type="molecule type" value="Genomic_DNA"/>
</dbReference>
<protein>
    <submittedName>
        <fullName evidence="1">Uncharacterized protein</fullName>
    </submittedName>
</protein>
<name>A0ACC1XEU7_MELAZ</name>
<accession>A0ACC1XEU7</accession>
<reference evidence="1 2" key="1">
    <citation type="journal article" date="2023" name="Science">
        <title>Complex scaffold remodeling in plant triterpene biosynthesis.</title>
        <authorList>
            <person name="De La Pena R."/>
            <person name="Hodgson H."/>
            <person name="Liu J.C."/>
            <person name="Stephenson M.J."/>
            <person name="Martin A.C."/>
            <person name="Owen C."/>
            <person name="Harkess A."/>
            <person name="Leebens-Mack J."/>
            <person name="Jimenez L.E."/>
            <person name="Osbourn A."/>
            <person name="Sattely E.S."/>
        </authorList>
    </citation>
    <scope>NUCLEOTIDE SEQUENCE [LARGE SCALE GENOMIC DNA]</scope>
    <source>
        <strain evidence="2">cv. JPN11</strain>
        <tissue evidence="1">Leaf</tissue>
    </source>
</reference>
<sequence>MNCWESSDRALEVMFGAENWQFHRIISEADLQAKHEIIVLESEVDKYILPGLKKKDGQDLKDGKAVNILAYDEESGDKYELKLQFERPYYRLRDTTELYQKMPGVALGQQIGFRYEAHFATLVLKLLK</sequence>
<comment type="caution">
    <text evidence="1">The sequence shown here is derived from an EMBL/GenBank/DDBJ whole genome shotgun (WGS) entry which is preliminary data.</text>
</comment>
<organism evidence="1 2">
    <name type="scientific">Melia azedarach</name>
    <name type="common">Chinaberry tree</name>
    <dbReference type="NCBI Taxonomy" id="155640"/>
    <lineage>
        <taxon>Eukaryota</taxon>
        <taxon>Viridiplantae</taxon>
        <taxon>Streptophyta</taxon>
        <taxon>Embryophyta</taxon>
        <taxon>Tracheophyta</taxon>
        <taxon>Spermatophyta</taxon>
        <taxon>Magnoliopsida</taxon>
        <taxon>eudicotyledons</taxon>
        <taxon>Gunneridae</taxon>
        <taxon>Pentapetalae</taxon>
        <taxon>rosids</taxon>
        <taxon>malvids</taxon>
        <taxon>Sapindales</taxon>
        <taxon>Meliaceae</taxon>
        <taxon>Melia</taxon>
    </lineage>
</organism>
<keyword evidence="2" id="KW-1185">Reference proteome</keyword>
<dbReference type="Proteomes" id="UP001164539">
    <property type="component" value="Chromosome 10"/>
</dbReference>
<evidence type="ECO:0000313" key="2">
    <source>
        <dbReference type="Proteomes" id="UP001164539"/>
    </source>
</evidence>
<gene>
    <name evidence="1" type="ORF">OWV82_019132</name>
</gene>
<proteinExistence type="predicted"/>
<evidence type="ECO:0000313" key="1">
    <source>
        <dbReference type="EMBL" id="KAJ4709328.1"/>
    </source>
</evidence>